<dbReference type="SUPFAM" id="SSF55957">
    <property type="entry name" value="Phosphoglucomutase, C-terminal domain"/>
    <property type="match status" value="1"/>
</dbReference>
<organism evidence="10 11">
    <name type="scientific">Triparma laevis f. inornata</name>
    <dbReference type="NCBI Taxonomy" id="1714386"/>
    <lineage>
        <taxon>Eukaryota</taxon>
        <taxon>Sar</taxon>
        <taxon>Stramenopiles</taxon>
        <taxon>Ochrophyta</taxon>
        <taxon>Bolidophyceae</taxon>
        <taxon>Parmales</taxon>
        <taxon>Triparmaceae</taxon>
        <taxon>Triparma</taxon>
    </lineage>
</organism>
<keyword evidence="4" id="KW-0479">Metal-binding</keyword>
<dbReference type="InterPro" id="IPR005845">
    <property type="entry name" value="A-D-PHexomutase_a/b/a-II"/>
</dbReference>
<dbReference type="EMBL" id="BLQM01000413">
    <property type="protein sequence ID" value="GMH88465.1"/>
    <property type="molecule type" value="Genomic_DNA"/>
</dbReference>
<reference evidence="11" key="1">
    <citation type="journal article" date="2023" name="Commun. Biol.">
        <title>Genome analysis of Parmales, the sister group of diatoms, reveals the evolutionary specialization of diatoms from phago-mixotrophs to photoautotrophs.</title>
        <authorList>
            <person name="Ban H."/>
            <person name="Sato S."/>
            <person name="Yoshikawa S."/>
            <person name="Yamada K."/>
            <person name="Nakamura Y."/>
            <person name="Ichinomiya M."/>
            <person name="Sato N."/>
            <person name="Blanc-Mathieu R."/>
            <person name="Endo H."/>
            <person name="Kuwata A."/>
            <person name="Ogata H."/>
        </authorList>
    </citation>
    <scope>NUCLEOTIDE SEQUENCE [LARGE SCALE GENOMIC DNA]</scope>
</reference>
<comment type="caution">
    <text evidence="10">The sequence shown here is derived from an EMBL/GenBank/DDBJ whole genome shotgun (WGS) entry which is preliminary data.</text>
</comment>
<comment type="similarity">
    <text evidence="2">Belongs to the phosphohexose mutase family.</text>
</comment>
<dbReference type="CDD" id="cd05799">
    <property type="entry name" value="PGM2"/>
    <property type="match status" value="1"/>
</dbReference>
<keyword evidence="5" id="KW-0460">Magnesium</keyword>
<dbReference type="GO" id="GO:0005634">
    <property type="term" value="C:nucleus"/>
    <property type="evidence" value="ECO:0007669"/>
    <property type="project" value="TreeGrafter"/>
</dbReference>
<keyword evidence="6" id="KW-0413">Isomerase</keyword>
<keyword evidence="3" id="KW-0597">Phosphoprotein</keyword>
<evidence type="ECO:0000256" key="5">
    <source>
        <dbReference type="ARBA" id="ARBA00022842"/>
    </source>
</evidence>
<dbReference type="InterPro" id="IPR016055">
    <property type="entry name" value="A-D-PHexomutase_a/b/a-I/II/III"/>
</dbReference>
<evidence type="ECO:0000259" key="9">
    <source>
        <dbReference type="Pfam" id="PF02880"/>
    </source>
</evidence>
<feature type="domain" description="Alpha-D-phosphohexomutase alpha/beta/alpha" evidence="7">
    <location>
        <begin position="46"/>
        <end position="189"/>
    </location>
</feature>
<dbReference type="InterPro" id="IPR016066">
    <property type="entry name" value="A-D-PHexomutase_CS"/>
</dbReference>
<dbReference type="Proteomes" id="UP001162640">
    <property type="component" value="Unassembled WGS sequence"/>
</dbReference>
<dbReference type="GO" id="GO:0000287">
    <property type="term" value="F:magnesium ion binding"/>
    <property type="evidence" value="ECO:0007669"/>
    <property type="project" value="InterPro"/>
</dbReference>
<comment type="cofactor">
    <cofactor evidence="1">
        <name>Mg(2+)</name>
        <dbReference type="ChEBI" id="CHEBI:18420"/>
    </cofactor>
</comment>
<dbReference type="Pfam" id="PF02879">
    <property type="entry name" value="PGM_PMM_II"/>
    <property type="match status" value="1"/>
</dbReference>
<evidence type="ECO:0000256" key="4">
    <source>
        <dbReference type="ARBA" id="ARBA00022723"/>
    </source>
</evidence>
<evidence type="ECO:0000259" key="8">
    <source>
        <dbReference type="Pfam" id="PF02879"/>
    </source>
</evidence>
<dbReference type="InterPro" id="IPR005846">
    <property type="entry name" value="A-D-PHexomutase_a/b/a-III"/>
</dbReference>
<dbReference type="Pfam" id="PF02878">
    <property type="entry name" value="PGM_PMM_I"/>
    <property type="match status" value="1"/>
</dbReference>
<evidence type="ECO:0000256" key="2">
    <source>
        <dbReference type="ARBA" id="ARBA00010231"/>
    </source>
</evidence>
<dbReference type="InterPro" id="IPR005844">
    <property type="entry name" value="A-D-PHexomutase_a/b/a-I"/>
</dbReference>
<dbReference type="GO" id="GO:0006166">
    <property type="term" value="P:purine ribonucleoside salvage"/>
    <property type="evidence" value="ECO:0007669"/>
    <property type="project" value="TreeGrafter"/>
</dbReference>
<evidence type="ECO:0000313" key="11">
    <source>
        <dbReference type="Proteomes" id="UP001162640"/>
    </source>
</evidence>
<evidence type="ECO:0000256" key="3">
    <source>
        <dbReference type="ARBA" id="ARBA00022553"/>
    </source>
</evidence>
<evidence type="ECO:0000256" key="1">
    <source>
        <dbReference type="ARBA" id="ARBA00001946"/>
    </source>
</evidence>
<feature type="domain" description="Alpha-D-phosphohexomutase alpha/beta/alpha" evidence="8">
    <location>
        <begin position="245"/>
        <end position="329"/>
    </location>
</feature>
<name>A0A9W7BLP0_9STRA</name>
<protein>
    <recommendedName>
        <fullName evidence="12">Phosphoglucomutase</fullName>
    </recommendedName>
</protein>
<evidence type="ECO:0008006" key="12">
    <source>
        <dbReference type="Google" id="ProtNLM"/>
    </source>
</evidence>
<dbReference type="GO" id="GO:0005975">
    <property type="term" value="P:carbohydrate metabolic process"/>
    <property type="evidence" value="ECO:0007669"/>
    <property type="project" value="InterPro"/>
</dbReference>
<feature type="domain" description="Alpha-D-phosphohexomutase alpha/beta/alpha" evidence="9">
    <location>
        <begin position="340"/>
        <end position="467"/>
    </location>
</feature>
<accession>A0A9W7BLP0</accession>
<proteinExistence type="inferred from homology"/>
<dbReference type="AlphaFoldDB" id="A0A9W7BLP0"/>
<evidence type="ECO:0000313" key="10">
    <source>
        <dbReference type="EMBL" id="GMH88465.1"/>
    </source>
</evidence>
<sequence length="602" mass="66388">MDLETLKTLALDWLKIDPSPSCRSYIQSALDSNDENSLKQMFSSRIAFGTAGLRSKMAPGHANMNDLIIIQTAQGLASYVKLVGGTGPAVVGYDHRREDVLGISSERFGRITKRVFEEAGIKTILLSGLVPTPLIPYSVQSLSGCCGVMVTASHNPKSDDGYKLYWSDGCQITSPIDGEISESILKEENLKPWVTYSFENVEEDKEETKRLTLEYFEKIKEGMCSGVYGELKEKGGDDFEEKCPKFAYTAMHGVGAVFAEKSFEAFGLPPFSSVPEQHSPDPTFPTVSFPNPEEKGALNFAQSFSTNENLDVVLANDPDADRLAVAEKDRETGEWTVFKGDEIGVMLGRWMWDRKGKKFVEEGGKVAMCASAVSSKMLGTMGEMEGFRFEETLTGFKWIGRRAGELRKEGYRVLLGYEEAIGFCCGEVISDKDGVSGAAVFAELAYWVYVDQGLTLKQWLNGLYTKYGEFVSNNGYFFCYDPAVVMSIINGMRNGGKYFDKVGKYEVTGIRDLGVPGYDSSKADKVPTLPLSASSPMISVTFSNGTVAQFRASGTEPKFKYYIEMAGKPGVKRGVVEQELKEMVNVLLKELLKPDENGLVRP</sequence>
<dbReference type="PANTHER" id="PTHR45745:SF1">
    <property type="entry name" value="PHOSPHOGLUCOMUTASE 2B-RELATED"/>
    <property type="match status" value="1"/>
</dbReference>
<dbReference type="Pfam" id="PF02880">
    <property type="entry name" value="PGM_PMM_III"/>
    <property type="match status" value="1"/>
</dbReference>
<evidence type="ECO:0000259" key="7">
    <source>
        <dbReference type="Pfam" id="PF02878"/>
    </source>
</evidence>
<dbReference type="Gene3D" id="3.40.120.10">
    <property type="entry name" value="Alpha-D-Glucose-1,6-Bisphosphate, subunit A, domain 3"/>
    <property type="match status" value="3"/>
</dbReference>
<dbReference type="PROSITE" id="PS00710">
    <property type="entry name" value="PGM_PMM"/>
    <property type="match status" value="1"/>
</dbReference>
<dbReference type="SUPFAM" id="SSF53738">
    <property type="entry name" value="Phosphoglucomutase, first 3 domains"/>
    <property type="match status" value="3"/>
</dbReference>
<dbReference type="InterPro" id="IPR036900">
    <property type="entry name" value="A-D-PHexomutase_C_sf"/>
</dbReference>
<gene>
    <name evidence="10" type="ORF">TL16_g11165</name>
</gene>
<dbReference type="PANTHER" id="PTHR45745">
    <property type="entry name" value="PHOSPHOMANNOMUTASE 45A"/>
    <property type="match status" value="1"/>
</dbReference>
<dbReference type="GO" id="GO:0008973">
    <property type="term" value="F:phosphopentomutase activity"/>
    <property type="evidence" value="ECO:0007669"/>
    <property type="project" value="TreeGrafter"/>
</dbReference>
<evidence type="ECO:0000256" key="6">
    <source>
        <dbReference type="ARBA" id="ARBA00023235"/>
    </source>
</evidence>